<sequence>MNGIKIIDANIILRYLTNDVEEIASACEKLLKRLESGEERVLMPDLVLADIVWTLQSFYHQSHLEIREMLLPLLALKGMRFYSKEIARQALNFYADKNIDWTDAFVAAQMLARGNRQIYSYDKDFGRIPDIVRLEP</sequence>
<dbReference type="Gene3D" id="3.40.50.1010">
    <property type="entry name" value="5'-nuclease"/>
    <property type="match status" value="1"/>
</dbReference>
<evidence type="ECO:0000313" key="3">
    <source>
        <dbReference type="Proteomes" id="UP000263273"/>
    </source>
</evidence>
<dbReference type="Proteomes" id="UP000263273">
    <property type="component" value="Unassembled WGS sequence"/>
</dbReference>
<evidence type="ECO:0000313" key="2">
    <source>
        <dbReference type="EMBL" id="HBK53277.1"/>
    </source>
</evidence>
<reference evidence="2 3" key="1">
    <citation type="journal article" date="2018" name="Nat. Biotechnol.">
        <title>A standardized bacterial taxonomy based on genome phylogeny substantially revises the tree of life.</title>
        <authorList>
            <person name="Parks D.H."/>
            <person name="Chuvochina M."/>
            <person name="Waite D.W."/>
            <person name="Rinke C."/>
            <person name="Skarshewski A."/>
            <person name="Chaumeil P.A."/>
            <person name="Hugenholtz P."/>
        </authorList>
    </citation>
    <scope>NUCLEOTIDE SEQUENCE [LARGE SCALE GENOMIC DNA]</scope>
    <source>
        <strain evidence="2">UBA10948</strain>
    </source>
</reference>
<evidence type="ECO:0000259" key="1">
    <source>
        <dbReference type="Pfam" id="PF01850"/>
    </source>
</evidence>
<comment type="caution">
    <text evidence="2">The sequence shown here is derived from an EMBL/GenBank/DDBJ whole genome shotgun (WGS) entry which is preliminary data.</text>
</comment>
<accession>A0A354YYG9</accession>
<protein>
    <submittedName>
        <fullName evidence="2">PIN domain nuclease</fullName>
    </submittedName>
</protein>
<dbReference type="PANTHER" id="PTHR38826">
    <property type="entry name" value="RIBONUCLEASE VAPC13"/>
    <property type="match status" value="1"/>
</dbReference>
<dbReference type="InterPro" id="IPR052106">
    <property type="entry name" value="PINc/VapC_TA"/>
</dbReference>
<dbReference type="PANTHER" id="PTHR38826:SF5">
    <property type="entry name" value="RIBONUCLEASE VAPC13"/>
    <property type="match status" value="1"/>
</dbReference>
<feature type="domain" description="PIN" evidence="1">
    <location>
        <begin position="6"/>
        <end position="129"/>
    </location>
</feature>
<gene>
    <name evidence="2" type="ORF">DDZ44_05005</name>
</gene>
<dbReference type="InterPro" id="IPR029060">
    <property type="entry name" value="PIN-like_dom_sf"/>
</dbReference>
<dbReference type="AlphaFoldDB" id="A0A354YYG9"/>
<dbReference type="Pfam" id="PF01850">
    <property type="entry name" value="PIN"/>
    <property type="match status" value="1"/>
</dbReference>
<dbReference type="STRING" id="378794.GCA_001570625_02383"/>
<organism evidence="2 3">
    <name type="scientific">Syntrophomonas wolfei</name>
    <dbReference type="NCBI Taxonomy" id="863"/>
    <lineage>
        <taxon>Bacteria</taxon>
        <taxon>Bacillati</taxon>
        <taxon>Bacillota</taxon>
        <taxon>Clostridia</taxon>
        <taxon>Eubacteriales</taxon>
        <taxon>Syntrophomonadaceae</taxon>
        <taxon>Syntrophomonas</taxon>
    </lineage>
</organism>
<name>A0A354YYG9_9FIRM</name>
<dbReference type="InterPro" id="IPR002716">
    <property type="entry name" value="PIN_dom"/>
</dbReference>
<dbReference type="SUPFAM" id="SSF88723">
    <property type="entry name" value="PIN domain-like"/>
    <property type="match status" value="1"/>
</dbReference>
<dbReference type="RefSeq" id="WP_276618903.1">
    <property type="nucleotide sequence ID" value="NZ_DCDX01000139.1"/>
</dbReference>
<dbReference type="EMBL" id="DNZF01000109">
    <property type="protein sequence ID" value="HBK53277.1"/>
    <property type="molecule type" value="Genomic_DNA"/>
</dbReference>
<proteinExistence type="predicted"/>